<dbReference type="SMART" id="SM00715">
    <property type="entry name" value="LA"/>
    <property type="match status" value="1"/>
</dbReference>
<keyword evidence="1 2" id="KW-0694">RNA-binding</keyword>
<evidence type="ECO:0000313" key="6">
    <source>
        <dbReference type="Proteomes" id="UP001215598"/>
    </source>
</evidence>
<evidence type="ECO:0000313" key="5">
    <source>
        <dbReference type="EMBL" id="KAJ7770601.1"/>
    </source>
</evidence>
<dbReference type="PANTHER" id="PTHR22792:SF132">
    <property type="entry name" value="LA-RELATED PROTEIN 1"/>
    <property type="match status" value="1"/>
</dbReference>
<feature type="domain" description="HTH La-type RNA-binding" evidence="4">
    <location>
        <begin position="317"/>
        <end position="406"/>
    </location>
</feature>
<dbReference type="InterPro" id="IPR036390">
    <property type="entry name" value="WH_DNA-bd_sf"/>
</dbReference>
<feature type="compositionally biased region" description="Basic and acidic residues" evidence="3">
    <location>
        <begin position="189"/>
        <end position="199"/>
    </location>
</feature>
<dbReference type="PROSITE" id="PS50961">
    <property type="entry name" value="HTH_LA"/>
    <property type="match status" value="1"/>
</dbReference>
<name>A0AAD7JW10_9AGAR</name>
<dbReference type="GO" id="GO:0003723">
    <property type="term" value="F:RNA binding"/>
    <property type="evidence" value="ECO:0007669"/>
    <property type="project" value="UniProtKB-UniRule"/>
</dbReference>
<dbReference type="CDD" id="cd07323">
    <property type="entry name" value="LAM"/>
    <property type="match status" value="1"/>
</dbReference>
<dbReference type="InterPro" id="IPR006630">
    <property type="entry name" value="La_HTH"/>
</dbReference>
<dbReference type="InterPro" id="IPR045180">
    <property type="entry name" value="La_dom_prot"/>
</dbReference>
<organism evidence="5 6">
    <name type="scientific">Mycena metata</name>
    <dbReference type="NCBI Taxonomy" id="1033252"/>
    <lineage>
        <taxon>Eukaryota</taxon>
        <taxon>Fungi</taxon>
        <taxon>Dikarya</taxon>
        <taxon>Basidiomycota</taxon>
        <taxon>Agaricomycotina</taxon>
        <taxon>Agaricomycetes</taxon>
        <taxon>Agaricomycetidae</taxon>
        <taxon>Agaricales</taxon>
        <taxon>Marasmiineae</taxon>
        <taxon>Mycenaceae</taxon>
        <taxon>Mycena</taxon>
    </lineage>
</organism>
<evidence type="ECO:0000256" key="1">
    <source>
        <dbReference type="ARBA" id="ARBA00022884"/>
    </source>
</evidence>
<dbReference type="GO" id="GO:0010494">
    <property type="term" value="C:cytoplasmic stress granule"/>
    <property type="evidence" value="ECO:0007669"/>
    <property type="project" value="TreeGrafter"/>
</dbReference>
<accession>A0AAD7JW10</accession>
<dbReference type="Proteomes" id="UP001215598">
    <property type="component" value="Unassembled WGS sequence"/>
</dbReference>
<dbReference type="AlphaFoldDB" id="A0AAD7JW10"/>
<proteinExistence type="predicted"/>
<dbReference type="PANTHER" id="PTHR22792">
    <property type="entry name" value="LUPUS LA PROTEIN-RELATED"/>
    <property type="match status" value="1"/>
</dbReference>
<sequence length="466" mass="50780">MGIGYAGMGYGPAPGMQGQGQGRGQVYPGYAAYPMYGYAYAPAYDAQGAPVAMPMYGAPPPEGMGMMPPPPPMMGPYGHGMGMPPPPPPPGQMQGIGMGQSQPSQVNGQMDGEGMSSGSSSAGGMNGNGNGNVAETSDWEVKDYGGSRYGAYNGGYGAREEQRNAYVSRAPPLRELEQQPQQAHAPPPHPDDRPPRDMDFPSGRSRRGSYNGGPYNNNYEPRGAYGGRRGRGNFRGYGRFARGGGGFQHQQQGRGNAPPPTQPQQQQQQPPPFAITPPPHFTPLAPEGYYPAPYMPASYDYAPHHLAPAPTPRTRLSFPIDRLRQEILSQLEFYLSPENLAKDLFLRQQMDSQGWVRIETLASFNRVQSKTSDVNLVRDVLGLSHYAELRGDWVRSTEWEQFVLPTAQPSVVAETPSPYSLLLQADKAGHVHAPVDDAEELDEEDEEEVVFVMGREAQAWSPERPR</sequence>
<feature type="compositionally biased region" description="Low complexity" evidence="3">
    <location>
        <begin position="208"/>
        <end position="223"/>
    </location>
</feature>
<dbReference type="Gene3D" id="1.10.10.10">
    <property type="entry name" value="Winged helix-like DNA-binding domain superfamily/Winged helix DNA-binding domain"/>
    <property type="match status" value="1"/>
</dbReference>
<dbReference type="GO" id="GO:0005829">
    <property type="term" value="C:cytosol"/>
    <property type="evidence" value="ECO:0007669"/>
    <property type="project" value="TreeGrafter"/>
</dbReference>
<feature type="region of interest" description="Disordered" evidence="3">
    <location>
        <begin position="95"/>
        <end position="136"/>
    </location>
</feature>
<dbReference type="Pfam" id="PF05383">
    <property type="entry name" value="La"/>
    <property type="match status" value="1"/>
</dbReference>
<keyword evidence="6" id="KW-1185">Reference proteome</keyword>
<evidence type="ECO:0000256" key="2">
    <source>
        <dbReference type="PROSITE-ProRule" id="PRU00332"/>
    </source>
</evidence>
<feature type="region of interest" description="Disordered" evidence="3">
    <location>
        <begin position="176"/>
        <end position="287"/>
    </location>
</feature>
<evidence type="ECO:0000259" key="4">
    <source>
        <dbReference type="PROSITE" id="PS50961"/>
    </source>
</evidence>
<comment type="caution">
    <text evidence="5">The sequence shown here is derived from an EMBL/GenBank/DDBJ whole genome shotgun (WGS) entry which is preliminary data.</text>
</comment>
<dbReference type="InterPro" id="IPR036388">
    <property type="entry name" value="WH-like_DNA-bd_sf"/>
</dbReference>
<gene>
    <name evidence="5" type="ORF">B0H16DRAFT_1516041</name>
</gene>
<dbReference type="SUPFAM" id="SSF46785">
    <property type="entry name" value="Winged helix' DNA-binding domain"/>
    <property type="match status" value="1"/>
</dbReference>
<feature type="compositionally biased region" description="Low complexity" evidence="3">
    <location>
        <begin position="112"/>
        <end position="123"/>
    </location>
</feature>
<evidence type="ECO:0000256" key="3">
    <source>
        <dbReference type="SAM" id="MobiDB-lite"/>
    </source>
</evidence>
<feature type="compositionally biased region" description="Pro residues" evidence="3">
    <location>
        <begin position="269"/>
        <end position="281"/>
    </location>
</feature>
<protein>
    <recommendedName>
        <fullName evidence="4">HTH La-type RNA-binding domain-containing protein</fullName>
    </recommendedName>
</protein>
<reference evidence="5" key="1">
    <citation type="submission" date="2023-03" db="EMBL/GenBank/DDBJ databases">
        <title>Massive genome expansion in bonnet fungi (Mycena s.s.) driven by repeated elements and novel gene families across ecological guilds.</title>
        <authorList>
            <consortium name="Lawrence Berkeley National Laboratory"/>
            <person name="Harder C.B."/>
            <person name="Miyauchi S."/>
            <person name="Viragh M."/>
            <person name="Kuo A."/>
            <person name="Thoen E."/>
            <person name="Andreopoulos B."/>
            <person name="Lu D."/>
            <person name="Skrede I."/>
            <person name="Drula E."/>
            <person name="Henrissat B."/>
            <person name="Morin E."/>
            <person name="Kohler A."/>
            <person name="Barry K."/>
            <person name="LaButti K."/>
            <person name="Morin E."/>
            <person name="Salamov A."/>
            <person name="Lipzen A."/>
            <person name="Mereny Z."/>
            <person name="Hegedus B."/>
            <person name="Baldrian P."/>
            <person name="Stursova M."/>
            <person name="Weitz H."/>
            <person name="Taylor A."/>
            <person name="Grigoriev I.V."/>
            <person name="Nagy L.G."/>
            <person name="Martin F."/>
            <person name="Kauserud H."/>
        </authorList>
    </citation>
    <scope>NUCLEOTIDE SEQUENCE</scope>
    <source>
        <strain evidence="5">CBHHK182m</strain>
    </source>
</reference>
<dbReference type="GO" id="GO:0045727">
    <property type="term" value="P:positive regulation of translation"/>
    <property type="evidence" value="ECO:0007669"/>
    <property type="project" value="TreeGrafter"/>
</dbReference>
<dbReference type="EMBL" id="JARKIB010000016">
    <property type="protein sequence ID" value="KAJ7770601.1"/>
    <property type="molecule type" value="Genomic_DNA"/>
</dbReference>